<evidence type="ECO:0000256" key="5">
    <source>
        <dbReference type="ARBA" id="ARBA00018097"/>
    </source>
</evidence>
<evidence type="ECO:0000256" key="10">
    <source>
        <dbReference type="ARBA" id="ARBA00043668"/>
    </source>
</evidence>
<comment type="catalytic activity">
    <reaction evidence="12">
        <text>1D-myo-inositol hexakisphosphate + H2O = 1D-myo-inositol 1,2,4,5,6-pentakisphosphate + phosphate</text>
        <dbReference type="Rhea" id="RHEA:16989"/>
        <dbReference type="ChEBI" id="CHEBI:15377"/>
        <dbReference type="ChEBI" id="CHEBI:43474"/>
        <dbReference type="ChEBI" id="CHEBI:57798"/>
        <dbReference type="ChEBI" id="CHEBI:58130"/>
        <dbReference type="EC" id="3.1.3.62"/>
    </reaction>
    <physiologicalReaction direction="left-to-right" evidence="12">
        <dbReference type="Rhea" id="RHEA:16990"/>
    </physiologicalReaction>
</comment>
<protein>
    <recommendedName>
        <fullName evidence="5">Multiple inositol polyphosphate phosphatase 1</fullName>
        <ecNumber evidence="4">3.1.3.62</ecNumber>
        <ecNumber evidence="3">3.1.3.80</ecNumber>
    </recommendedName>
    <alternativeName>
        <fullName evidence="9">2,3-bisphosphoglycerate 3-phosphatase</fullName>
    </alternativeName>
</protein>
<keyword evidence="16" id="KW-1185">Reference proteome</keyword>
<proteinExistence type="inferred from homology"/>
<evidence type="ECO:0000256" key="4">
    <source>
        <dbReference type="ARBA" id="ARBA00013040"/>
    </source>
</evidence>
<dbReference type="AlphaFoldDB" id="A0A1I0LYZ9"/>
<name>A0A1I0LYZ9_9BACT</name>
<dbReference type="Proteomes" id="UP000199373">
    <property type="component" value="Unassembled WGS sequence"/>
</dbReference>
<gene>
    <name evidence="15" type="ORF">SAMN04487850_0093</name>
</gene>
<keyword evidence="6 14" id="KW-0732">Signal</keyword>
<evidence type="ECO:0000313" key="15">
    <source>
        <dbReference type="EMBL" id="SEV80785.1"/>
    </source>
</evidence>
<dbReference type="InterPro" id="IPR029033">
    <property type="entry name" value="His_PPase_superfam"/>
</dbReference>
<dbReference type="GO" id="GO:0016020">
    <property type="term" value="C:membrane"/>
    <property type="evidence" value="ECO:0007669"/>
    <property type="project" value="UniProtKB-SubCell"/>
</dbReference>
<evidence type="ECO:0000256" key="3">
    <source>
        <dbReference type="ARBA" id="ARBA00012976"/>
    </source>
</evidence>
<dbReference type="EMBL" id="FOIQ01000001">
    <property type="protein sequence ID" value="SEV80785.1"/>
    <property type="molecule type" value="Genomic_DNA"/>
</dbReference>
<evidence type="ECO:0000256" key="13">
    <source>
        <dbReference type="ARBA" id="ARBA00043832"/>
    </source>
</evidence>
<comment type="catalytic activity">
    <reaction evidence="13">
        <text>(2R)-2,3-bisphosphoglycerate + H2O = (2R)-2-phosphoglycerate + phosphate</text>
        <dbReference type="Rhea" id="RHEA:27381"/>
        <dbReference type="ChEBI" id="CHEBI:15377"/>
        <dbReference type="ChEBI" id="CHEBI:43474"/>
        <dbReference type="ChEBI" id="CHEBI:58248"/>
        <dbReference type="ChEBI" id="CHEBI:58289"/>
        <dbReference type="EC" id="3.1.3.80"/>
    </reaction>
    <physiologicalReaction direction="left-to-right" evidence="13">
        <dbReference type="Rhea" id="RHEA:27382"/>
    </physiologicalReaction>
</comment>
<evidence type="ECO:0000313" key="16">
    <source>
        <dbReference type="Proteomes" id="UP000199373"/>
    </source>
</evidence>
<comment type="catalytic activity">
    <reaction evidence="11">
        <text>1D-myo-inositol 1,2,4,5,6-pentakisphosphate + H2O = 1D-myo-inositol 1,2,5,6-tetrakisphosphate + phosphate</text>
        <dbReference type="Rhea" id="RHEA:77115"/>
        <dbReference type="ChEBI" id="CHEBI:15377"/>
        <dbReference type="ChEBI" id="CHEBI:43474"/>
        <dbReference type="ChEBI" id="CHEBI:57798"/>
        <dbReference type="ChEBI" id="CHEBI:195535"/>
        <dbReference type="EC" id="3.1.3.62"/>
    </reaction>
    <physiologicalReaction direction="left-to-right" evidence="11">
        <dbReference type="Rhea" id="RHEA:77116"/>
    </physiologicalReaction>
</comment>
<comment type="subcellular location">
    <subcellularLocation>
        <location evidence="1">Membrane</location>
    </subcellularLocation>
</comment>
<dbReference type="GO" id="GO:0034417">
    <property type="term" value="F:bisphosphoglycerate 3-phosphatase activity"/>
    <property type="evidence" value="ECO:0007669"/>
    <property type="project" value="UniProtKB-EC"/>
</dbReference>
<dbReference type="Pfam" id="PF00328">
    <property type="entry name" value="His_Phos_2"/>
    <property type="match status" value="1"/>
</dbReference>
<sequence length="422" mass="48089">MKNRRPVLWAIALLTALTAQAQTSQEEIFNDIYRTGSNYFAYPGPSQKVLTPAPKGYVPFYISHYGRHGSRYMSHNDYYVTAINKLDSARQFGILTAKGEDVLSKLRIGYADAWNRDGDLSKLGARQHREIAHRMYERFTELLSQPLKIDAKSSTSRRCMLSMFYFCQELKAQNPALDIAMDASKHDMKFVVEDLSIKPAATPQSEVYEQQRSTIFEGAHDPARLMTSLFTDQTRAKQFIDGRELMKALYNVAEDLQNVPELNISLIDVFTKEELFNMWTGYNAGWLLSTGLVPGSTPIYLQQKEVLDSIVSKADQVILAGEPSVTLRFSHDSSVLPLAYLLGLKEAMGGTTDIQNLYKYISIDKIIPMAANIQMVFYRKTDAKDVLVKFLLNENETTIPVKTDCEPYYRWTDVKDFLNHRF</sequence>
<comment type="similarity">
    <text evidence="2">Belongs to the histidine acid phosphatase family. MINPP1 subfamily.</text>
</comment>
<evidence type="ECO:0000256" key="14">
    <source>
        <dbReference type="SAM" id="SignalP"/>
    </source>
</evidence>
<organism evidence="15 16">
    <name type="scientific">Prevotella aff. ruminicola Tc2-24</name>
    <dbReference type="NCBI Taxonomy" id="81582"/>
    <lineage>
        <taxon>Bacteria</taxon>
        <taxon>Pseudomonadati</taxon>
        <taxon>Bacteroidota</taxon>
        <taxon>Bacteroidia</taxon>
        <taxon>Bacteroidales</taxon>
        <taxon>Prevotellaceae</taxon>
        <taxon>Prevotella</taxon>
    </lineage>
</organism>
<evidence type="ECO:0000256" key="9">
    <source>
        <dbReference type="ARBA" id="ARBA00031642"/>
    </source>
</evidence>
<keyword evidence="7" id="KW-0378">Hydrolase</keyword>
<dbReference type="EC" id="3.1.3.80" evidence="3"/>
<comment type="catalytic activity">
    <reaction evidence="10">
        <text>1D-myo-inositol 1,2,5,6-tetrakisphosphate + H2O = 1D-myo-inositol 1,2,6-trisphosphate + phosphate</text>
        <dbReference type="Rhea" id="RHEA:77119"/>
        <dbReference type="ChEBI" id="CHEBI:15377"/>
        <dbReference type="ChEBI" id="CHEBI:43474"/>
        <dbReference type="ChEBI" id="CHEBI:195535"/>
        <dbReference type="ChEBI" id="CHEBI:195537"/>
        <dbReference type="EC" id="3.1.3.62"/>
    </reaction>
    <physiologicalReaction direction="left-to-right" evidence="10">
        <dbReference type="Rhea" id="RHEA:77120"/>
    </physiologicalReaction>
</comment>
<dbReference type="Gene3D" id="3.40.50.1240">
    <property type="entry name" value="Phosphoglycerate mutase-like"/>
    <property type="match status" value="1"/>
</dbReference>
<evidence type="ECO:0000256" key="1">
    <source>
        <dbReference type="ARBA" id="ARBA00004370"/>
    </source>
</evidence>
<feature type="signal peptide" evidence="14">
    <location>
        <begin position="1"/>
        <end position="21"/>
    </location>
</feature>
<dbReference type="PANTHER" id="PTHR20963:SF8">
    <property type="entry name" value="MULTIPLE INOSITOL POLYPHOSPHATE PHOSPHATASE 1"/>
    <property type="match status" value="1"/>
</dbReference>
<evidence type="ECO:0000256" key="7">
    <source>
        <dbReference type="ARBA" id="ARBA00022801"/>
    </source>
</evidence>
<dbReference type="InterPro" id="IPR000560">
    <property type="entry name" value="His_Pase_clade-2"/>
</dbReference>
<accession>A0A1I0LYZ9</accession>
<evidence type="ECO:0000256" key="12">
    <source>
        <dbReference type="ARBA" id="ARBA00043691"/>
    </source>
</evidence>
<dbReference type="EC" id="3.1.3.62" evidence="4"/>
<dbReference type="PANTHER" id="PTHR20963">
    <property type="entry name" value="MULTIPLE INOSITOL POLYPHOSPHATE PHOSPHATASE-RELATED"/>
    <property type="match status" value="1"/>
</dbReference>
<evidence type="ECO:0000256" key="8">
    <source>
        <dbReference type="ARBA" id="ARBA00023136"/>
    </source>
</evidence>
<evidence type="ECO:0000256" key="11">
    <source>
        <dbReference type="ARBA" id="ARBA00043671"/>
    </source>
</evidence>
<dbReference type="SUPFAM" id="SSF53254">
    <property type="entry name" value="Phosphoglycerate mutase-like"/>
    <property type="match status" value="1"/>
</dbReference>
<evidence type="ECO:0000256" key="2">
    <source>
        <dbReference type="ARBA" id="ARBA00008422"/>
    </source>
</evidence>
<evidence type="ECO:0000256" key="6">
    <source>
        <dbReference type="ARBA" id="ARBA00022729"/>
    </source>
</evidence>
<keyword evidence="8" id="KW-0472">Membrane</keyword>
<reference evidence="15 16" key="1">
    <citation type="submission" date="2016-10" db="EMBL/GenBank/DDBJ databases">
        <authorList>
            <person name="de Groot N.N."/>
        </authorList>
    </citation>
    <scope>NUCLEOTIDE SEQUENCE [LARGE SCALE GENOMIC DNA]</scope>
    <source>
        <strain evidence="15 16">TC2-24</strain>
    </source>
</reference>
<feature type="chain" id="PRO_5011537521" description="Multiple inositol polyphosphate phosphatase 1" evidence="14">
    <location>
        <begin position="22"/>
        <end position="422"/>
    </location>
</feature>